<sequence length="73" mass="8721">MTAGYWSHEETRLFWMKEFFLVAELAAHAATRDAPIRLKFYPSQRLADGYSRRFWLNQRIFVTLFPVVALRIL</sequence>
<gene>
    <name evidence="1" type="ORF">GCM10023156_35770</name>
</gene>
<reference evidence="2" key="1">
    <citation type="journal article" date="2019" name="Int. J. Syst. Evol. Microbiol.">
        <title>The Global Catalogue of Microorganisms (GCM) 10K type strain sequencing project: providing services to taxonomists for standard genome sequencing and annotation.</title>
        <authorList>
            <consortium name="The Broad Institute Genomics Platform"/>
            <consortium name="The Broad Institute Genome Sequencing Center for Infectious Disease"/>
            <person name="Wu L."/>
            <person name="Ma J."/>
        </authorList>
    </citation>
    <scope>NUCLEOTIDE SEQUENCE [LARGE SCALE GENOMIC DNA]</scope>
    <source>
        <strain evidence="2">JCM 17759</strain>
    </source>
</reference>
<dbReference type="EMBL" id="BAABGA010000046">
    <property type="protein sequence ID" value="GAA4458115.1"/>
    <property type="molecule type" value="Genomic_DNA"/>
</dbReference>
<comment type="caution">
    <text evidence="1">The sequence shown here is derived from an EMBL/GenBank/DDBJ whole genome shotgun (WGS) entry which is preliminary data.</text>
</comment>
<organism evidence="1 2">
    <name type="scientific">Novipirellula rosea</name>
    <dbReference type="NCBI Taxonomy" id="1031540"/>
    <lineage>
        <taxon>Bacteria</taxon>
        <taxon>Pseudomonadati</taxon>
        <taxon>Planctomycetota</taxon>
        <taxon>Planctomycetia</taxon>
        <taxon>Pirellulales</taxon>
        <taxon>Pirellulaceae</taxon>
        <taxon>Novipirellula</taxon>
    </lineage>
</organism>
<dbReference type="Proteomes" id="UP001500840">
    <property type="component" value="Unassembled WGS sequence"/>
</dbReference>
<keyword evidence="2" id="KW-1185">Reference proteome</keyword>
<evidence type="ECO:0000313" key="2">
    <source>
        <dbReference type="Proteomes" id="UP001500840"/>
    </source>
</evidence>
<accession>A0ABP8MZX3</accession>
<name>A0ABP8MZX3_9BACT</name>
<proteinExistence type="predicted"/>
<evidence type="ECO:0000313" key="1">
    <source>
        <dbReference type="EMBL" id="GAA4458115.1"/>
    </source>
</evidence>
<protein>
    <submittedName>
        <fullName evidence="1">Uncharacterized protein</fullName>
    </submittedName>
</protein>